<dbReference type="PANTHER" id="PTHR39200">
    <property type="entry name" value="HYPOTHETICAL EXPORTED PROTEIN"/>
    <property type="match status" value="1"/>
</dbReference>
<evidence type="ECO:0000313" key="3">
    <source>
        <dbReference type="EMBL" id="KAF0682519.1"/>
    </source>
</evidence>
<feature type="domain" description="Putative auto-transporter adhesin head GIN" evidence="2">
    <location>
        <begin position="193"/>
        <end position="304"/>
    </location>
</feature>
<dbReference type="EMBL" id="CAADRA010007547">
    <property type="protein sequence ID" value="VFU01942.1"/>
    <property type="molecule type" value="Genomic_DNA"/>
</dbReference>
<keyword evidence="1" id="KW-1133">Transmembrane helix</keyword>
<dbReference type="InterPro" id="IPR021255">
    <property type="entry name" value="DUF2807"/>
</dbReference>
<proteinExistence type="predicted"/>
<keyword evidence="1" id="KW-0472">Membrane</keyword>
<evidence type="ECO:0000313" key="5">
    <source>
        <dbReference type="Proteomes" id="UP000332933"/>
    </source>
</evidence>
<evidence type="ECO:0000313" key="4">
    <source>
        <dbReference type="EMBL" id="VFU01942.1"/>
    </source>
</evidence>
<sequence length="421" mass="43410">MTDEITLPATFKKTWNTTAVLDGLLVQLPGRVIVTADAKQGSTARVEVTSDSQALLDLISLNTTTALDTVIDVGCNTLFALDEPNQTFVNITATSPIDVHAAGALLVRVFVKTPFSWVKTTAETVLVSGSLVNGDDKAVSVTSIGDGNVSIAAAYPVHLANLTLATVGAGSIQLSANNLTATNRISLAGTGAGNLAIQSRDAIDAHVIHTSLAGRGAVFVTATHSIHALNLHTTVTGRGAVNFYPAGAVDTNTITVTGSGRVNTGSIVAQNATVTATGAADVIVQVVDTLTTDSSGNSKIAYFNATPAHVPEPKGWWIFSSPSAVPTVQNKYDTYNFTALPSIVPVAVSIDLNASKASRHCIYQTFVSGPAAVAIQPIHALATAPRVDAIGGGALALFLLAVVAFFVVKAKKRTGYTALPK</sequence>
<dbReference type="Pfam" id="PF10988">
    <property type="entry name" value="DUF2807"/>
    <property type="match status" value="1"/>
</dbReference>
<dbReference type="Proteomes" id="UP000332933">
    <property type="component" value="Unassembled WGS sequence"/>
</dbReference>
<organism evidence="4 5">
    <name type="scientific">Aphanomyces stellatus</name>
    <dbReference type="NCBI Taxonomy" id="120398"/>
    <lineage>
        <taxon>Eukaryota</taxon>
        <taxon>Sar</taxon>
        <taxon>Stramenopiles</taxon>
        <taxon>Oomycota</taxon>
        <taxon>Saprolegniomycetes</taxon>
        <taxon>Saprolegniales</taxon>
        <taxon>Verrucalvaceae</taxon>
        <taxon>Aphanomyces</taxon>
    </lineage>
</organism>
<reference evidence="4 5" key="1">
    <citation type="submission" date="2019-03" db="EMBL/GenBank/DDBJ databases">
        <authorList>
            <person name="Gaulin E."/>
            <person name="Dumas B."/>
        </authorList>
    </citation>
    <scope>NUCLEOTIDE SEQUENCE [LARGE SCALE GENOMIC DNA]</scope>
    <source>
        <strain evidence="4">CBS 568.67</strain>
    </source>
</reference>
<evidence type="ECO:0000256" key="1">
    <source>
        <dbReference type="SAM" id="Phobius"/>
    </source>
</evidence>
<accession>A0A485LSS0</accession>
<dbReference type="AlphaFoldDB" id="A0A485LSS0"/>
<dbReference type="OrthoDB" id="67913at2759"/>
<protein>
    <submittedName>
        <fullName evidence="4">Aste57867_25317 protein</fullName>
    </submittedName>
</protein>
<dbReference type="EMBL" id="VJMH01007521">
    <property type="protein sequence ID" value="KAF0682519.1"/>
    <property type="molecule type" value="Genomic_DNA"/>
</dbReference>
<keyword evidence="1" id="KW-0812">Transmembrane</keyword>
<gene>
    <name evidence="4" type="primary">Aste57867_25317</name>
    <name evidence="3" type="ORF">As57867_025239</name>
    <name evidence="4" type="ORF">ASTE57867_25317</name>
</gene>
<reference evidence="3" key="2">
    <citation type="submission" date="2019-06" db="EMBL/GenBank/DDBJ databases">
        <title>Genomics analysis of Aphanomyces spp. identifies a new class of oomycete effector associated with host adaptation.</title>
        <authorList>
            <person name="Gaulin E."/>
        </authorList>
    </citation>
    <scope>NUCLEOTIDE SEQUENCE</scope>
    <source>
        <strain evidence="3">CBS 578.67</strain>
    </source>
</reference>
<evidence type="ECO:0000259" key="2">
    <source>
        <dbReference type="Pfam" id="PF10988"/>
    </source>
</evidence>
<dbReference type="Gene3D" id="2.160.20.120">
    <property type="match status" value="1"/>
</dbReference>
<dbReference type="PANTHER" id="PTHR39200:SF1">
    <property type="entry name" value="AUTO-TRANSPORTER ADHESIN HEAD GIN DOMAIN-CONTAINING PROTEIN-RELATED"/>
    <property type="match status" value="1"/>
</dbReference>
<feature type="transmembrane region" description="Helical" evidence="1">
    <location>
        <begin position="389"/>
        <end position="408"/>
    </location>
</feature>
<keyword evidence="5" id="KW-1185">Reference proteome</keyword>
<name>A0A485LSS0_9STRA</name>